<dbReference type="GO" id="GO:0016740">
    <property type="term" value="F:transferase activity"/>
    <property type="evidence" value="ECO:0007669"/>
    <property type="project" value="UniProtKB-KW"/>
</dbReference>
<evidence type="ECO:0000259" key="2">
    <source>
        <dbReference type="Pfam" id="PF00535"/>
    </source>
</evidence>
<evidence type="ECO:0000256" key="1">
    <source>
        <dbReference type="ARBA" id="ARBA00038494"/>
    </source>
</evidence>
<organism evidence="3 4">
    <name type="scientific">Pedobacter changchengzhani</name>
    <dbReference type="NCBI Taxonomy" id="2529274"/>
    <lineage>
        <taxon>Bacteria</taxon>
        <taxon>Pseudomonadati</taxon>
        <taxon>Bacteroidota</taxon>
        <taxon>Sphingobacteriia</taxon>
        <taxon>Sphingobacteriales</taxon>
        <taxon>Sphingobacteriaceae</taxon>
        <taxon>Pedobacter</taxon>
    </lineage>
</organism>
<dbReference type="CDD" id="cd02511">
    <property type="entry name" value="Beta4Glucosyltransferase"/>
    <property type="match status" value="1"/>
</dbReference>
<gene>
    <name evidence="3" type="ORF">EZJ43_01090</name>
</gene>
<dbReference type="Proteomes" id="UP000295668">
    <property type="component" value="Unassembled WGS sequence"/>
</dbReference>
<accession>A0A4R5MPE3</accession>
<evidence type="ECO:0000313" key="4">
    <source>
        <dbReference type="Proteomes" id="UP000295668"/>
    </source>
</evidence>
<comment type="similarity">
    <text evidence="1">Belongs to the glycosyltransferase 2 family. WaaE/KdtX subfamily.</text>
</comment>
<dbReference type="AlphaFoldDB" id="A0A4R5MPE3"/>
<keyword evidence="3" id="KW-0808">Transferase</keyword>
<dbReference type="SUPFAM" id="SSF53448">
    <property type="entry name" value="Nucleotide-diphospho-sugar transferases"/>
    <property type="match status" value="1"/>
</dbReference>
<dbReference type="PANTHER" id="PTHR43630:SF2">
    <property type="entry name" value="GLYCOSYLTRANSFERASE"/>
    <property type="match status" value="1"/>
</dbReference>
<sequence length="291" mass="34261">MVSISVIILTFNEELHIQRCIEKVKTLTDQIFVVDSFSSDRTIQIASSLGAMVVQNKWPGNQAVQFNWALDHLDINTEWILRLDADEYLTDQMITEINERLLKIESPVNGIFLNRKLIFMGRLIKYGVDKVKILRIFRKNTARYSQTWMDEHLVLSGGETITLDSYFVDDNLNTITNWTEKHNDYAIREAINMLDDRLKLLNESNTLTLQQNKKSFYAKMPMFLRGFAYFVYRYIIKLGFLDGKEGFIRHFLQGFWYRTLVDAKLLEIQKACGDDKTKIKEYLKQHYKIEL</sequence>
<dbReference type="InterPro" id="IPR029044">
    <property type="entry name" value="Nucleotide-diphossugar_trans"/>
</dbReference>
<comment type="caution">
    <text evidence="3">The sequence shown here is derived from an EMBL/GenBank/DDBJ whole genome shotgun (WGS) entry which is preliminary data.</text>
</comment>
<reference evidence="3 4" key="1">
    <citation type="submission" date="2019-02" db="EMBL/GenBank/DDBJ databases">
        <title>Pedobacter sp. nov., a novel speices isolated from soil of pinguins habitat in Antarcitica.</title>
        <authorList>
            <person name="He R.-H."/>
        </authorList>
    </citation>
    <scope>NUCLEOTIDE SEQUENCE [LARGE SCALE GENOMIC DNA]</scope>
    <source>
        <strain evidence="3 4">E01020</strain>
    </source>
</reference>
<dbReference type="PANTHER" id="PTHR43630">
    <property type="entry name" value="POLY-BETA-1,6-N-ACETYL-D-GLUCOSAMINE SYNTHASE"/>
    <property type="match status" value="1"/>
</dbReference>
<evidence type="ECO:0000313" key="3">
    <source>
        <dbReference type="EMBL" id="TDG37720.1"/>
    </source>
</evidence>
<dbReference type="RefSeq" id="WP_133260808.1">
    <property type="nucleotide sequence ID" value="NZ_SJCY01000001.1"/>
</dbReference>
<dbReference type="OrthoDB" id="9815923at2"/>
<protein>
    <submittedName>
        <fullName evidence="3">Glycosyltransferase family 2 protein</fullName>
    </submittedName>
</protein>
<keyword evidence="4" id="KW-1185">Reference proteome</keyword>
<proteinExistence type="inferred from homology"/>
<feature type="domain" description="Glycosyltransferase 2-like" evidence="2">
    <location>
        <begin position="5"/>
        <end position="143"/>
    </location>
</feature>
<dbReference type="EMBL" id="SJCY01000001">
    <property type="protein sequence ID" value="TDG37720.1"/>
    <property type="molecule type" value="Genomic_DNA"/>
</dbReference>
<dbReference type="InterPro" id="IPR001173">
    <property type="entry name" value="Glyco_trans_2-like"/>
</dbReference>
<name>A0A4R5MPE3_9SPHI</name>
<dbReference type="Pfam" id="PF00535">
    <property type="entry name" value="Glycos_transf_2"/>
    <property type="match status" value="1"/>
</dbReference>
<dbReference type="Gene3D" id="3.90.550.10">
    <property type="entry name" value="Spore Coat Polysaccharide Biosynthesis Protein SpsA, Chain A"/>
    <property type="match status" value="1"/>
</dbReference>